<name>A0A5B7JBX6_PORTR</name>
<organism evidence="1 2">
    <name type="scientific">Portunus trituberculatus</name>
    <name type="common">Swimming crab</name>
    <name type="synonym">Neptunus trituberculatus</name>
    <dbReference type="NCBI Taxonomy" id="210409"/>
    <lineage>
        <taxon>Eukaryota</taxon>
        <taxon>Metazoa</taxon>
        <taxon>Ecdysozoa</taxon>
        <taxon>Arthropoda</taxon>
        <taxon>Crustacea</taxon>
        <taxon>Multicrustacea</taxon>
        <taxon>Malacostraca</taxon>
        <taxon>Eumalacostraca</taxon>
        <taxon>Eucarida</taxon>
        <taxon>Decapoda</taxon>
        <taxon>Pleocyemata</taxon>
        <taxon>Brachyura</taxon>
        <taxon>Eubrachyura</taxon>
        <taxon>Portunoidea</taxon>
        <taxon>Portunidae</taxon>
        <taxon>Portuninae</taxon>
        <taxon>Portunus</taxon>
    </lineage>
</organism>
<proteinExistence type="predicted"/>
<reference evidence="1 2" key="1">
    <citation type="submission" date="2019-05" db="EMBL/GenBank/DDBJ databases">
        <title>Another draft genome of Portunus trituberculatus and its Hox gene families provides insights of decapod evolution.</title>
        <authorList>
            <person name="Jeong J.-H."/>
            <person name="Song I."/>
            <person name="Kim S."/>
            <person name="Choi T."/>
            <person name="Kim D."/>
            <person name="Ryu S."/>
            <person name="Kim W."/>
        </authorList>
    </citation>
    <scope>NUCLEOTIDE SEQUENCE [LARGE SCALE GENOMIC DNA]</scope>
    <source>
        <tissue evidence="1">Muscle</tissue>
    </source>
</reference>
<keyword evidence="2" id="KW-1185">Reference proteome</keyword>
<dbReference type="EMBL" id="VSRR010089242">
    <property type="protein sequence ID" value="MPC91863.1"/>
    <property type="molecule type" value="Genomic_DNA"/>
</dbReference>
<comment type="caution">
    <text evidence="1">The sequence shown here is derived from an EMBL/GenBank/DDBJ whole genome shotgun (WGS) entry which is preliminary data.</text>
</comment>
<gene>
    <name evidence="1" type="ORF">E2C01_086924</name>
</gene>
<evidence type="ECO:0000313" key="2">
    <source>
        <dbReference type="Proteomes" id="UP000324222"/>
    </source>
</evidence>
<evidence type="ECO:0000313" key="1">
    <source>
        <dbReference type="EMBL" id="MPC91863.1"/>
    </source>
</evidence>
<accession>A0A5B7JBX6</accession>
<dbReference type="Proteomes" id="UP000324222">
    <property type="component" value="Unassembled WGS sequence"/>
</dbReference>
<protein>
    <submittedName>
        <fullName evidence="1">Uncharacterized protein</fullName>
    </submittedName>
</protein>
<sequence>MPLPCPNYSSSCHCKKSDSVILPVDCGTVPRPSLPVYQDDLTSYFTRFELFAALLNIPQDQYAIQLGGLLSGKLAEIYTTLADNVIRDYPKLEFSP</sequence>
<dbReference type="AlphaFoldDB" id="A0A5B7JBX6"/>